<dbReference type="Proteomes" id="UP000178129">
    <property type="component" value="Unassembled WGS sequence"/>
</dbReference>
<dbReference type="InParanoid" id="A0A1E1LL77"/>
<dbReference type="InterPro" id="IPR002110">
    <property type="entry name" value="Ankyrin_rpt"/>
</dbReference>
<dbReference type="SUPFAM" id="SSF48403">
    <property type="entry name" value="Ankyrin repeat"/>
    <property type="match status" value="1"/>
</dbReference>
<keyword evidence="5" id="KW-1185">Reference proteome</keyword>
<dbReference type="PROSITE" id="PS50297">
    <property type="entry name" value="ANK_REP_REGION"/>
    <property type="match status" value="1"/>
</dbReference>
<organism evidence="4 5">
    <name type="scientific">Rhynchosporium graminicola</name>
    <dbReference type="NCBI Taxonomy" id="2792576"/>
    <lineage>
        <taxon>Eukaryota</taxon>
        <taxon>Fungi</taxon>
        <taxon>Dikarya</taxon>
        <taxon>Ascomycota</taxon>
        <taxon>Pezizomycotina</taxon>
        <taxon>Leotiomycetes</taxon>
        <taxon>Helotiales</taxon>
        <taxon>Ploettnerulaceae</taxon>
        <taxon>Rhynchosporium</taxon>
    </lineage>
</organism>
<keyword evidence="1" id="KW-0677">Repeat</keyword>
<dbReference type="STRING" id="914237.A0A1E1LL77"/>
<evidence type="ECO:0000313" key="4">
    <source>
        <dbReference type="EMBL" id="CZT11224.1"/>
    </source>
</evidence>
<accession>A0A1E1LL77</accession>
<dbReference type="Gene3D" id="1.25.40.20">
    <property type="entry name" value="Ankyrin repeat-containing domain"/>
    <property type="match status" value="2"/>
</dbReference>
<dbReference type="SMART" id="SM00248">
    <property type="entry name" value="ANK"/>
    <property type="match status" value="4"/>
</dbReference>
<sequence>MSLPSEIIATELASLPERKQGFVLQALLITLWHREAALVLLDLLGNPAELDHDQTKISAIHKVSESEAEGLFDILVEKEANINYSRDRNEPDFLTVAIQYGHLSMAKGLGDCKGVSRLLDLGADIDNVSGSYGTPMTTAASTGKLEVGNLLVERRADVTKKNQTTQGNHQSAIDSSGIEPNITRLLLVGGADANGEPRTSRSEEYTTTPLQIAVSHGTSEIAQLLLLLEYGADVKLCNTGFTPIQLAVQRTTIACHRSHVAFAGGRKQFRSMLRAKTARE</sequence>
<feature type="repeat" description="ANK" evidence="3">
    <location>
        <begin position="205"/>
        <end position="239"/>
    </location>
</feature>
<dbReference type="AlphaFoldDB" id="A0A1E1LL77"/>
<dbReference type="PANTHER" id="PTHR24198">
    <property type="entry name" value="ANKYRIN REPEAT AND PROTEIN KINASE DOMAIN-CONTAINING PROTEIN"/>
    <property type="match status" value="1"/>
</dbReference>
<evidence type="ECO:0000256" key="3">
    <source>
        <dbReference type="PROSITE-ProRule" id="PRU00023"/>
    </source>
</evidence>
<dbReference type="Pfam" id="PF12796">
    <property type="entry name" value="Ank_2"/>
    <property type="match status" value="1"/>
</dbReference>
<dbReference type="InterPro" id="IPR036770">
    <property type="entry name" value="Ankyrin_rpt-contain_sf"/>
</dbReference>
<evidence type="ECO:0000256" key="1">
    <source>
        <dbReference type="ARBA" id="ARBA00022737"/>
    </source>
</evidence>
<evidence type="ECO:0000256" key="2">
    <source>
        <dbReference type="ARBA" id="ARBA00023043"/>
    </source>
</evidence>
<proteinExistence type="predicted"/>
<protein>
    <submittedName>
        <fullName evidence="4">Uncharacterized protein</fullName>
    </submittedName>
</protein>
<evidence type="ECO:0000313" key="5">
    <source>
        <dbReference type="Proteomes" id="UP000178129"/>
    </source>
</evidence>
<comment type="caution">
    <text evidence="4">The sequence shown here is derived from an EMBL/GenBank/DDBJ whole genome shotgun (WGS) entry which is preliminary data.</text>
</comment>
<dbReference type="PROSITE" id="PS50088">
    <property type="entry name" value="ANK_REPEAT"/>
    <property type="match status" value="2"/>
</dbReference>
<name>A0A1E1LL77_9HELO</name>
<gene>
    <name evidence="4" type="ORF">RCO7_09929</name>
</gene>
<reference evidence="5" key="1">
    <citation type="submission" date="2016-03" db="EMBL/GenBank/DDBJ databases">
        <authorList>
            <person name="Ploux O."/>
        </authorList>
    </citation>
    <scope>NUCLEOTIDE SEQUENCE [LARGE SCALE GENOMIC DNA]</scope>
    <source>
        <strain evidence="5">UK7</strain>
    </source>
</reference>
<keyword evidence="2 3" id="KW-0040">ANK repeat</keyword>
<feature type="repeat" description="ANK" evidence="3">
    <location>
        <begin position="131"/>
        <end position="163"/>
    </location>
</feature>
<dbReference type="PANTHER" id="PTHR24198:SF165">
    <property type="entry name" value="ANKYRIN REPEAT-CONTAINING PROTEIN-RELATED"/>
    <property type="match status" value="1"/>
</dbReference>
<dbReference type="EMBL" id="FJUW01000061">
    <property type="protein sequence ID" value="CZT11224.1"/>
    <property type="molecule type" value="Genomic_DNA"/>
</dbReference>